<protein>
    <submittedName>
        <fullName evidence="2">Bicyclomycin/multidrug efflux system</fullName>
    </submittedName>
</protein>
<keyword evidence="1" id="KW-0812">Transmembrane</keyword>
<dbReference type="Proteomes" id="UP000255139">
    <property type="component" value="Unassembled WGS sequence"/>
</dbReference>
<feature type="transmembrane region" description="Helical" evidence="1">
    <location>
        <begin position="71"/>
        <end position="93"/>
    </location>
</feature>
<accession>A0A377PT79</accession>
<feature type="transmembrane region" description="Helical" evidence="1">
    <location>
        <begin position="165"/>
        <end position="185"/>
    </location>
</feature>
<feature type="transmembrane region" description="Helical" evidence="1">
    <location>
        <begin position="139"/>
        <end position="159"/>
    </location>
</feature>
<dbReference type="EMBL" id="UGJE01000002">
    <property type="protein sequence ID" value="STQ85699.1"/>
    <property type="molecule type" value="Genomic_DNA"/>
</dbReference>
<dbReference type="SUPFAM" id="SSF103473">
    <property type="entry name" value="MFS general substrate transporter"/>
    <property type="match status" value="1"/>
</dbReference>
<proteinExistence type="predicted"/>
<reference evidence="2 3" key="1">
    <citation type="submission" date="2018-06" db="EMBL/GenBank/DDBJ databases">
        <authorList>
            <consortium name="Pathogen Informatics"/>
            <person name="Doyle S."/>
        </authorList>
    </citation>
    <scope>NUCLEOTIDE SEQUENCE [LARGE SCALE GENOMIC DNA]</scope>
    <source>
        <strain evidence="2 3">NCTC12714</strain>
    </source>
</reference>
<gene>
    <name evidence="2" type="ORF">NCTC12714_00485</name>
</gene>
<keyword evidence="1" id="KW-1133">Transmembrane helix</keyword>
<feature type="transmembrane region" description="Helical" evidence="1">
    <location>
        <begin position="35"/>
        <end position="59"/>
    </location>
</feature>
<dbReference type="InterPro" id="IPR036259">
    <property type="entry name" value="MFS_trans_sf"/>
</dbReference>
<dbReference type="Gene3D" id="1.20.1720.10">
    <property type="entry name" value="Multidrug resistance protein D"/>
    <property type="match status" value="1"/>
</dbReference>
<dbReference type="AlphaFoldDB" id="A0A377PT79"/>
<feature type="transmembrane region" description="Helical" evidence="1">
    <location>
        <begin position="99"/>
        <end position="119"/>
    </location>
</feature>
<name>A0A377PT79_9HELI</name>
<feature type="transmembrane region" description="Helical" evidence="1">
    <location>
        <begin position="7"/>
        <end position="29"/>
    </location>
</feature>
<keyword evidence="1" id="KW-0472">Membrane</keyword>
<organism evidence="2 3">
    <name type="scientific">Helicobacter muridarum</name>
    <dbReference type="NCBI Taxonomy" id="216"/>
    <lineage>
        <taxon>Bacteria</taxon>
        <taxon>Pseudomonadati</taxon>
        <taxon>Campylobacterota</taxon>
        <taxon>Epsilonproteobacteria</taxon>
        <taxon>Campylobacterales</taxon>
        <taxon>Helicobacteraceae</taxon>
        <taxon>Helicobacter</taxon>
    </lineage>
</organism>
<evidence type="ECO:0000313" key="2">
    <source>
        <dbReference type="EMBL" id="STQ85699.1"/>
    </source>
</evidence>
<keyword evidence="3" id="KW-1185">Reference proteome</keyword>
<evidence type="ECO:0000256" key="1">
    <source>
        <dbReference type="SAM" id="Phobius"/>
    </source>
</evidence>
<evidence type="ECO:0000313" key="3">
    <source>
        <dbReference type="Proteomes" id="UP000255139"/>
    </source>
</evidence>
<sequence>MSYVIGGALAMSAMFAYITGSSFVFINVFDLSRNAYGIIFAINAFGFVICSSINAKIVFKSSPATISKNAFIAMCIFAALLVLVGIIWHYSLFLSSNNIYLIAFELMLFTTISMLGFLLPNLTTLAMARFKQCSGMASAILGTTQFSLAGIISFLVGVFGANTPLLLAIMMFGAILFGSAVFFSLKK</sequence>